<feature type="domain" description="NAD-dependent epimerase/dehydratase" evidence="1">
    <location>
        <begin position="3"/>
        <end position="229"/>
    </location>
</feature>
<keyword evidence="3" id="KW-1185">Reference proteome</keyword>
<dbReference type="OrthoDB" id="9811743at2"/>
<dbReference type="Pfam" id="PF01370">
    <property type="entry name" value="Epimerase"/>
    <property type="match status" value="1"/>
</dbReference>
<dbReference type="RefSeq" id="WP_134752130.1">
    <property type="nucleotide sequence ID" value="NZ_MYFO02000002.1"/>
</dbReference>
<dbReference type="SUPFAM" id="SSF51735">
    <property type="entry name" value="NAD(P)-binding Rossmann-fold domains"/>
    <property type="match status" value="1"/>
</dbReference>
<proteinExistence type="predicted"/>
<name>A0A4Y8Q3T9_9BACL</name>
<evidence type="ECO:0000259" key="1">
    <source>
        <dbReference type="Pfam" id="PF01370"/>
    </source>
</evidence>
<accession>A0A4Y8Q3T9</accession>
<dbReference type="InterPro" id="IPR050177">
    <property type="entry name" value="Lipid_A_modif_metabolic_enz"/>
</dbReference>
<organism evidence="2 3">
    <name type="scientific">Paenibacillus athensensis</name>
    <dbReference type="NCBI Taxonomy" id="1967502"/>
    <lineage>
        <taxon>Bacteria</taxon>
        <taxon>Bacillati</taxon>
        <taxon>Bacillota</taxon>
        <taxon>Bacilli</taxon>
        <taxon>Bacillales</taxon>
        <taxon>Paenibacillaceae</taxon>
        <taxon>Paenibacillus</taxon>
    </lineage>
</organism>
<dbReference type="PANTHER" id="PTHR43245:SF24">
    <property type="entry name" value="DEHYDROGENASE"/>
    <property type="match status" value="1"/>
</dbReference>
<dbReference type="EMBL" id="MYFO01000009">
    <property type="protein sequence ID" value="TFE88679.1"/>
    <property type="molecule type" value="Genomic_DNA"/>
</dbReference>
<sequence>MKALVTGGTGFLGGRLARRLQALGWSVTALGRSLDEGRRLVEDGIVFAAGDVRDGRLVDRLCVGQDAVFHCAALSAPWGAYRDFYETNVGGTEHVLAGCRRAGGPRLIYVSTPSVLFGHRDRLSVAEYAAPSAAPVNAYARTKLLAERAVALASAAGQPVVTVRPRAIFGPGDRTIFPRLIAANRRRGVPLIGGGQALLDLTYVDNAVDALLLCQAAPAATVLGRTFHITNGEPVPFAAALRELFTLLGEPLRELSLPLAAAYGIAAALELAALLTPGRPEPLLTRAVVSMLGRSQTLDVSAARRDLGYTPKISVRDGLAAYARWWRACKS</sequence>
<dbReference type="InterPro" id="IPR001509">
    <property type="entry name" value="Epimerase_deHydtase"/>
</dbReference>
<dbReference type="InterPro" id="IPR036291">
    <property type="entry name" value="NAD(P)-bd_dom_sf"/>
</dbReference>
<gene>
    <name evidence="2" type="ORF">B5M42_09545</name>
</gene>
<dbReference type="PANTHER" id="PTHR43245">
    <property type="entry name" value="BIFUNCTIONAL POLYMYXIN RESISTANCE PROTEIN ARNA"/>
    <property type="match status" value="1"/>
</dbReference>
<evidence type="ECO:0000313" key="2">
    <source>
        <dbReference type="EMBL" id="TFE88679.1"/>
    </source>
</evidence>
<dbReference type="AlphaFoldDB" id="A0A4Y8Q3T9"/>
<evidence type="ECO:0000313" key="3">
    <source>
        <dbReference type="Proteomes" id="UP000298246"/>
    </source>
</evidence>
<dbReference type="Gene3D" id="3.40.50.720">
    <property type="entry name" value="NAD(P)-binding Rossmann-like Domain"/>
    <property type="match status" value="1"/>
</dbReference>
<reference evidence="2 3" key="1">
    <citation type="submission" date="2017-03" db="EMBL/GenBank/DDBJ databases">
        <title>Isolation of Levoglucosan Utilizing Bacteria.</title>
        <authorList>
            <person name="Arya A.S."/>
        </authorList>
    </citation>
    <scope>NUCLEOTIDE SEQUENCE [LARGE SCALE GENOMIC DNA]</scope>
    <source>
        <strain evidence="2 3">MEC069</strain>
    </source>
</reference>
<protein>
    <submittedName>
        <fullName evidence="2">3-beta hydroxysteroid dehydrogenase</fullName>
    </submittedName>
</protein>
<dbReference type="Proteomes" id="UP000298246">
    <property type="component" value="Unassembled WGS sequence"/>
</dbReference>
<comment type="caution">
    <text evidence="2">The sequence shown here is derived from an EMBL/GenBank/DDBJ whole genome shotgun (WGS) entry which is preliminary data.</text>
</comment>